<gene>
    <name evidence="2" type="ORF">GCM10023144_25130</name>
</gene>
<name>A0ABP8H2X4_9BURK</name>
<reference evidence="3" key="1">
    <citation type="journal article" date="2019" name="Int. J. Syst. Evol. Microbiol.">
        <title>The Global Catalogue of Microorganisms (GCM) 10K type strain sequencing project: providing services to taxonomists for standard genome sequencing and annotation.</title>
        <authorList>
            <consortium name="The Broad Institute Genomics Platform"/>
            <consortium name="The Broad Institute Genome Sequencing Center for Infectious Disease"/>
            <person name="Wu L."/>
            <person name="Ma J."/>
        </authorList>
    </citation>
    <scope>NUCLEOTIDE SEQUENCE [LARGE SCALE GENOMIC DNA]</scope>
    <source>
        <strain evidence="3">JCM 17666</strain>
    </source>
</reference>
<organism evidence="2 3">
    <name type="scientific">Pigmentiphaga soli</name>
    <dbReference type="NCBI Taxonomy" id="1007095"/>
    <lineage>
        <taxon>Bacteria</taxon>
        <taxon>Pseudomonadati</taxon>
        <taxon>Pseudomonadota</taxon>
        <taxon>Betaproteobacteria</taxon>
        <taxon>Burkholderiales</taxon>
        <taxon>Alcaligenaceae</taxon>
        <taxon>Pigmentiphaga</taxon>
    </lineage>
</organism>
<sequence>MIRKELRISPNSKLIVAVGRLNAAKDYPNLLTAISLLRASNPFQVAIVGDGPLRSELKRLAVALKISNKILWLGVRDDIPAVLSAADVFVLSSAWEGFGLVVAEAMACERVVVATDCGGVKEVLGDVGYLIPPKQPSLLASAIMSALSLSEFEAGLLGTRARKRVEESYSLQQAVRRWIAIYEGQTSVDPA</sequence>
<dbReference type="Gene3D" id="3.40.50.2000">
    <property type="entry name" value="Glycogen Phosphorylase B"/>
    <property type="match status" value="2"/>
</dbReference>
<keyword evidence="3" id="KW-1185">Reference proteome</keyword>
<feature type="domain" description="Glycosyl transferase family 1" evidence="1">
    <location>
        <begin position="2"/>
        <end position="152"/>
    </location>
</feature>
<proteinExistence type="predicted"/>
<evidence type="ECO:0000313" key="3">
    <source>
        <dbReference type="Proteomes" id="UP001501671"/>
    </source>
</evidence>
<dbReference type="InterPro" id="IPR001296">
    <property type="entry name" value="Glyco_trans_1"/>
</dbReference>
<accession>A0ABP8H2X4</accession>
<dbReference type="EMBL" id="BAABFO010000011">
    <property type="protein sequence ID" value="GAA4333646.1"/>
    <property type="molecule type" value="Genomic_DNA"/>
</dbReference>
<evidence type="ECO:0000313" key="2">
    <source>
        <dbReference type="EMBL" id="GAA4333646.1"/>
    </source>
</evidence>
<dbReference type="SUPFAM" id="SSF53756">
    <property type="entry name" value="UDP-Glycosyltransferase/glycogen phosphorylase"/>
    <property type="match status" value="1"/>
</dbReference>
<dbReference type="Proteomes" id="UP001501671">
    <property type="component" value="Unassembled WGS sequence"/>
</dbReference>
<dbReference type="Pfam" id="PF00534">
    <property type="entry name" value="Glycos_transf_1"/>
    <property type="match status" value="1"/>
</dbReference>
<evidence type="ECO:0000259" key="1">
    <source>
        <dbReference type="Pfam" id="PF00534"/>
    </source>
</evidence>
<dbReference type="PANTHER" id="PTHR12526">
    <property type="entry name" value="GLYCOSYLTRANSFERASE"/>
    <property type="match status" value="1"/>
</dbReference>
<protein>
    <recommendedName>
        <fullName evidence="1">Glycosyl transferase family 1 domain-containing protein</fullName>
    </recommendedName>
</protein>
<dbReference type="PANTHER" id="PTHR12526:SF630">
    <property type="entry name" value="GLYCOSYLTRANSFERASE"/>
    <property type="match status" value="1"/>
</dbReference>
<comment type="caution">
    <text evidence="2">The sequence shown here is derived from an EMBL/GenBank/DDBJ whole genome shotgun (WGS) entry which is preliminary data.</text>
</comment>